<dbReference type="InterPro" id="IPR004211">
    <property type="entry name" value="Endonuclease_7"/>
</dbReference>
<dbReference type="InParanoid" id="A0A7M7QGT3"/>
<organism evidence="1 2">
    <name type="scientific">Nasonia vitripennis</name>
    <name type="common">Parasitic wasp</name>
    <dbReference type="NCBI Taxonomy" id="7425"/>
    <lineage>
        <taxon>Eukaryota</taxon>
        <taxon>Metazoa</taxon>
        <taxon>Ecdysozoa</taxon>
        <taxon>Arthropoda</taxon>
        <taxon>Hexapoda</taxon>
        <taxon>Insecta</taxon>
        <taxon>Pterygota</taxon>
        <taxon>Neoptera</taxon>
        <taxon>Endopterygota</taxon>
        <taxon>Hymenoptera</taxon>
        <taxon>Apocrita</taxon>
        <taxon>Proctotrupomorpha</taxon>
        <taxon>Chalcidoidea</taxon>
        <taxon>Pteromalidae</taxon>
        <taxon>Pteromalinae</taxon>
        <taxon>Nasonia</taxon>
    </lineage>
</organism>
<evidence type="ECO:0000313" key="2">
    <source>
        <dbReference type="Proteomes" id="UP000002358"/>
    </source>
</evidence>
<dbReference type="AlphaFoldDB" id="A0A7M7QGT3"/>
<dbReference type="RefSeq" id="XP_031786458.1">
    <property type="nucleotide sequence ID" value="XM_031930598.2"/>
</dbReference>
<accession>A0A7M7QGT3</accession>
<evidence type="ECO:0000313" key="1">
    <source>
        <dbReference type="EnsemblMetazoa" id="XP_031786458"/>
    </source>
</evidence>
<dbReference type="Proteomes" id="UP000002358">
    <property type="component" value="Chromosome 4"/>
</dbReference>
<dbReference type="Gene3D" id="3.40.1800.10">
    <property type="entry name" value="His-Me finger endonucleases"/>
    <property type="match status" value="1"/>
</dbReference>
<dbReference type="PANTHER" id="PTHR31511:SF12">
    <property type="entry name" value="RHO TERMINATION FACTOR N-TERMINAL DOMAIN-CONTAINING PROTEIN"/>
    <property type="match status" value="1"/>
</dbReference>
<sequence>MLKQYGAKFEVSPCHVTSEKKDQHVNLLLIQDFYINEYEENNRDDDGSLPKYHLKLTDLEELSFRRATICHICRKPIHGDELAVRDHCHLTGRFRGAAHNSCNLNYKNSRFVPVIFHNLNYDTHFILNKIVRGRKRS</sequence>
<name>A0A7M7QGT3_NASVI</name>
<evidence type="ECO:0008006" key="3">
    <source>
        <dbReference type="Google" id="ProtNLM"/>
    </source>
</evidence>
<proteinExistence type="predicted"/>
<dbReference type="EnsemblMetazoa" id="XM_031930598">
    <property type="protein sequence ID" value="XP_031786458"/>
    <property type="gene ID" value="LOC116417451"/>
</dbReference>
<dbReference type="KEGG" id="nvi:116417451"/>
<dbReference type="InterPro" id="IPR044925">
    <property type="entry name" value="His-Me_finger_sf"/>
</dbReference>
<dbReference type="Pfam" id="PF02945">
    <property type="entry name" value="Endonuclease_7"/>
    <property type="match status" value="1"/>
</dbReference>
<dbReference type="InterPro" id="IPR038563">
    <property type="entry name" value="Endonuclease_7_sf"/>
</dbReference>
<dbReference type="GeneID" id="116417451"/>
<reference evidence="1" key="1">
    <citation type="submission" date="2021-01" db="UniProtKB">
        <authorList>
            <consortium name="EnsemblMetazoa"/>
        </authorList>
    </citation>
    <scope>IDENTIFICATION</scope>
</reference>
<protein>
    <recommendedName>
        <fullName evidence="3">DNA-directed DNA polymerase</fullName>
    </recommendedName>
</protein>
<keyword evidence="2" id="KW-1185">Reference proteome</keyword>
<dbReference type="PANTHER" id="PTHR31511">
    <property type="entry name" value="PROTEIN CBG23764"/>
    <property type="match status" value="1"/>
</dbReference>
<dbReference type="OrthoDB" id="6751725at2759"/>
<dbReference type="SUPFAM" id="SSF54060">
    <property type="entry name" value="His-Me finger endonucleases"/>
    <property type="match status" value="1"/>
</dbReference>